<evidence type="ECO:0000256" key="2">
    <source>
        <dbReference type="SAM" id="MobiDB-lite"/>
    </source>
</evidence>
<evidence type="ECO:0000313" key="4">
    <source>
        <dbReference type="Proteomes" id="UP000036947"/>
    </source>
</evidence>
<dbReference type="STRING" id="1163406.A0A0L0N2I4"/>
<organism evidence="3 4">
    <name type="scientific">Tolypocladium ophioglossoides (strain CBS 100239)</name>
    <name type="common">Snaketongue truffleclub</name>
    <name type="synonym">Elaphocordyceps ophioglossoides</name>
    <dbReference type="NCBI Taxonomy" id="1163406"/>
    <lineage>
        <taxon>Eukaryota</taxon>
        <taxon>Fungi</taxon>
        <taxon>Dikarya</taxon>
        <taxon>Ascomycota</taxon>
        <taxon>Pezizomycotina</taxon>
        <taxon>Sordariomycetes</taxon>
        <taxon>Hypocreomycetidae</taxon>
        <taxon>Hypocreales</taxon>
        <taxon>Ophiocordycipitaceae</taxon>
        <taxon>Tolypocladium</taxon>
    </lineage>
</organism>
<protein>
    <submittedName>
        <fullName evidence="3">Uncharacterized protein</fullName>
    </submittedName>
</protein>
<accession>A0A0L0N2I4</accession>
<dbReference type="AlphaFoldDB" id="A0A0L0N2I4"/>
<evidence type="ECO:0000256" key="1">
    <source>
        <dbReference type="ARBA" id="ARBA00023242"/>
    </source>
</evidence>
<proteinExistence type="predicted"/>
<sequence>MERLIRFRGLTKPIISRRSRLLHNVYAWMRIVSQNTNALHESIHIVRAPEPASIEALSNVDAAVSNRRRANERPANTDDARLDYFLQFKPHQARSGPKSSAEDIHMESSHRDTDDMHMQIYGVPETWLRLVPPLPIEKNLSPIEKNSDAEILVSLQPKASYLEDAVCVFRSRHSTRDTGAKDTPHTHIVRALSSALVIFFYRIRNANPLILQDSVNSVIATLLAFDKALDQHGLLGPGTAWPAFIAGAEALESEQLQQIVAWETAPRANPGGKGTACPGAC</sequence>
<feature type="region of interest" description="Disordered" evidence="2">
    <location>
        <begin position="92"/>
        <end position="111"/>
    </location>
</feature>
<evidence type="ECO:0000313" key="3">
    <source>
        <dbReference type="EMBL" id="KND88214.1"/>
    </source>
</evidence>
<dbReference type="Pfam" id="PF11951">
    <property type="entry name" value="Fungal_trans_2"/>
    <property type="match status" value="1"/>
</dbReference>
<keyword evidence="4" id="KW-1185">Reference proteome</keyword>
<feature type="compositionally biased region" description="Basic and acidic residues" evidence="2">
    <location>
        <begin position="100"/>
        <end position="111"/>
    </location>
</feature>
<dbReference type="InterPro" id="IPR021858">
    <property type="entry name" value="Fun_TF"/>
</dbReference>
<reference evidence="3 4" key="1">
    <citation type="journal article" date="2015" name="BMC Genomics">
        <title>The genome of the truffle-parasite Tolypocladium ophioglossoides and the evolution of antifungal peptaibiotics.</title>
        <authorList>
            <person name="Quandt C.A."/>
            <person name="Bushley K.E."/>
            <person name="Spatafora J.W."/>
        </authorList>
    </citation>
    <scope>NUCLEOTIDE SEQUENCE [LARGE SCALE GENOMIC DNA]</scope>
    <source>
        <strain evidence="3 4">CBS 100239</strain>
    </source>
</reference>
<dbReference type="EMBL" id="LFRF01000027">
    <property type="protein sequence ID" value="KND88214.1"/>
    <property type="molecule type" value="Genomic_DNA"/>
</dbReference>
<dbReference type="Proteomes" id="UP000036947">
    <property type="component" value="Unassembled WGS sequence"/>
</dbReference>
<comment type="caution">
    <text evidence="3">The sequence shown here is derived from an EMBL/GenBank/DDBJ whole genome shotgun (WGS) entry which is preliminary data.</text>
</comment>
<keyword evidence="1" id="KW-0539">Nucleus</keyword>
<dbReference type="OrthoDB" id="5089701at2759"/>
<gene>
    <name evidence="3" type="ORF">TOPH_07141</name>
</gene>
<name>A0A0L0N2I4_TOLOC</name>